<sequence>MRGLCLLPLLLGPLLDLTLPEIGGTRAQGILAFLEFLFPALDRGKPAPKRLSRADAEEVVARLRACTDGLLGALGTPANNIDRAYKAPELDAAMRWHAAQLTDLERDLKRAFGLS</sequence>
<accession>A0A0T5NXS1</accession>
<keyword evidence="2" id="KW-1185">Reference proteome</keyword>
<name>A0A0T5NXS1_9RHOB</name>
<evidence type="ECO:0000313" key="1">
    <source>
        <dbReference type="EMBL" id="KRS13722.1"/>
    </source>
</evidence>
<dbReference type="AlphaFoldDB" id="A0A0T5NXS1"/>
<dbReference type="EMBL" id="LAXJ01000003">
    <property type="protein sequence ID" value="KRS13722.1"/>
    <property type="molecule type" value="Genomic_DNA"/>
</dbReference>
<organism evidence="1 2">
    <name type="scientific">Roseovarius atlanticus</name>
    <dbReference type="NCBI Taxonomy" id="1641875"/>
    <lineage>
        <taxon>Bacteria</taxon>
        <taxon>Pseudomonadati</taxon>
        <taxon>Pseudomonadota</taxon>
        <taxon>Alphaproteobacteria</taxon>
        <taxon>Rhodobacterales</taxon>
        <taxon>Roseobacteraceae</taxon>
        <taxon>Roseovarius</taxon>
    </lineage>
</organism>
<comment type="caution">
    <text evidence="1">The sequence shown here is derived from an EMBL/GenBank/DDBJ whole genome shotgun (WGS) entry which is preliminary data.</text>
</comment>
<evidence type="ECO:0000313" key="2">
    <source>
        <dbReference type="Proteomes" id="UP000051295"/>
    </source>
</evidence>
<gene>
    <name evidence="1" type="ORF">XM53_03855</name>
</gene>
<protein>
    <submittedName>
        <fullName evidence="1">Uncharacterized protein</fullName>
    </submittedName>
</protein>
<reference evidence="1 2" key="1">
    <citation type="submission" date="2015-04" db="EMBL/GenBank/DDBJ databases">
        <title>The draft genome sequence of Roseovarius sp.R12b.</title>
        <authorList>
            <person name="Li G."/>
            <person name="Lai Q."/>
            <person name="Shao Z."/>
            <person name="Yan P."/>
        </authorList>
    </citation>
    <scope>NUCLEOTIDE SEQUENCE [LARGE SCALE GENOMIC DNA]</scope>
    <source>
        <strain evidence="1 2">R12B</strain>
    </source>
</reference>
<dbReference type="Proteomes" id="UP000051295">
    <property type="component" value="Unassembled WGS sequence"/>
</dbReference>
<proteinExistence type="predicted"/>